<dbReference type="HOGENOM" id="CLU_200490_0_0_9"/>
<reference evidence="3" key="1">
    <citation type="submission" date="2011-06" db="EMBL/GenBank/DDBJ databases">
        <title>Complete genome sequence of Paenibacillus mucilaginosus KNP414.</title>
        <authorList>
            <person name="Wang J."/>
            <person name="Hu S."/>
            <person name="Hu X."/>
            <person name="Zhang B."/>
            <person name="Dong D."/>
            <person name="Zhang S."/>
            <person name="Zhao K."/>
            <person name="Wu D."/>
        </authorList>
    </citation>
    <scope>NUCLEOTIDE SEQUENCE [LARGE SCALE GENOMIC DNA]</scope>
    <source>
        <strain evidence="3">KNP414</strain>
    </source>
</reference>
<evidence type="ECO:0000256" key="1">
    <source>
        <dbReference type="SAM" id="MobiDB-lite"/>
    </source>
</evidence>
<protein>
    <submittedName>
        <fullName evidence="2">Uncharacterized protein</fullName>
    </submittedName>
</protein>
<evidence type="ECO:0000313" key="2">
    <source>
        <dbReference type="EMBL" id="AEI42161.1"/>
    </source>
</evidence>
<organism evidence="2 3">
    <name type="scientific">Paenibacillus mucilaginosus (strain KNP414)</name>
    <dbReference type="NCBI Taxonomy" id="1036673"/>
    <lineage>
        <taxon>Bacteria</taxon>
        <taxon>Bacillati</taxon>
        <taxon>Bacillota</taxon>
        <taxon>Bacilli</taxon>
        <taxon>Bacillales</taxon>
        <taxon>Paenibacillaceae</taxon>
        <taxon>Paenibacillus</taxon>
    </lineage>
</organism>
<proteinExistence type="predicted"/>
<dbReference type="KEGG" id="pms:KNP414_03617"/>
<dbReference type="AlphaFoldDB" id="F8FDJ1"/>
<name>F8FDJ1_PAEMK</name>
<evidence type="ECO:0000313" key="3">
    <source>
        <dbReference type="Proteomes" id="UP000006620"/>
    </source>
</evidence>
<feature type="region of interest" description="Disordered" evidence="1">
    <location>
        <begin position="32"/>
        <end position="56"/>
    </location>
</feature>
<feature type="compositionally biased region" description="Polar residues" evidence="1">
    <location>
        <begin position="33"/>
        <end position="47"/>
    </location>
</feature>
<accession>F8FDJ1</accession>
<gene>
    <name evidence="2" type="ordered locus">KNP414_03617</name>
</gene>
<dbReference type="EMBL" id="CP002869">
    <property type="protein sequence ID" value="AEI42161.1"/>
    <property type="molecule type" value="Genomic_DNA"/>
</dbReference>
<dbReference type="PATRIC" id="fig|1036673.3.peg.3318"/>
<reference evidence="2 3" key="2">
    <citation type="journal article" date="2013" name="Genome Announc.">
        <title>Genome Sequence of Growth-Improving Paenibacillus mucilaginosus Strain KNP414.</title>
        <authorList>
            <person name="Lu J.J."/>
            <person name="Wang J.F."/>
            <person name="Hu X.F."/>
        </authorList>
    </citation>
    <scope>NUCLEOTIDE SEQUENCE [LARGE SCALE GENOMIC DNA]</scope>
    <source>
        <strain evidence="2 3">KNP414</strain>
    </source>
</reference>
<dbReference type="Proteomes" id="UP000006620">
    <property type="component" value="Chromosome"/>
</dbReference>
<sequence>MNTCGGMLDISPRIEMYPYGSRVRRCCTGWLPSRQSPSGTAAGQSIRDQQKEEAYL</sequence>